<dbReference type="Proteomes" id="UP001589828">
    <property type="component" value="Unassembled WGS sequence"/>
</dbReference>
<dbReference type="EMBL" id="JBHLTS010000021">
    <property type="protein sequence ID" value="MFC0514625.1"/>
    <property type="molecule type" value="Genomic_DNA"/>
</dbReference>
<evidence type="ECO:0000313" key="1">
    <source>
        <dbReference type="EMBL" id="MFC0514625.1"/>
    </source>
</evidence>
<name>A0ABV6L559_9SPHI</name>
<keyword evidence="2" id="KW-1185">Reference proteome</keyword>
<accession>A0ABV6L559</accession>
<organism evidence="1 2">
    <name type="scientific">Mucilaginibacter angelicae</name>
    <dbReference type="NCBI Taxonomy" id="869718"/>
    <lineage>
        <taxon>Bacteria</taxon>
        <taxon>Pseudomonadati</taxon>
        <taxon>Bacteroidota</taxon>
        <taxon>Sphingobacteriia</taxon>
        <taxon>Sphingobacteriales</taxon>
        <taxon>Sphingobacteriaceae</taxon>
        <taxon>Mucilaginibacter</taxon>
    </lineage>
</organism>
<evidence type="ECO:0000313" key="2">
    <source>
        <dbReference type="Proteomes" id="UP001589828"/>
    </source>
</evidence>
<gene>
    <name evidence="1" type="ORF">ACFFGT_10450</name>
</gene>
<sequence length="178" mass="20992">MKKNYNIYYLEDKEEHYKTISQNLKTYLNITILPTPENRTADLEKFQAYADMPNATHRNVVRLLLLEYKLDLIILDQQIGDENNVGSRVYSDIIIDKPGFEELNVISYSGAKYNRQPIRTRTAKYYQFPKGDIATSAITLCEDIRKILKMPNDSILEKLAKKLKQTRQNTNKKWLWKR</sequence>
<protein>
    <submittedName>
        <fullName evidence="1">Uncharacterized protein</fullName>
    </submittedName>
</protein>
<comment type="caution">
    <text evidence="1">The sequence shown here is derived from an EMBL/GenBank/DDBJ whole genome shotgun (WGS) entry which is preliminary data.</text>
</comment>
<dbReference type="RefSeq" id="WP_377022469.1">
    <property type="nucleotide sequence ID" value="NZ_JBHLTS010000021.1"/>
</dbReference>
<proteinExistence type="predicted"/>
<reference evidence="1 2" key="1">
    <citation type="submission" date="2024-09" db="EMBL/GenBank/DDBJ databases">
        <authorList>
            <person name="Sun Q."/>
            <person name="Mori K."/>
        </authorList>
    </citation>
    <scope>NUCLEOTIDE SEQUENCE [LARGE SCALE GENOMIC DNA]</scope>
    <source>
        <strain evidence="1 2">NCAIM B.02415</strain>
    </source>
</reference>